<dbReference type="SMART" id="SM00382">
    <property type="entry name" value="AAA"/>
    <property type="match status" value="1"/>
</dbReference>
<dbReference type="InterPro" id="IPR027417">
    <property type="entry name" value="P-loop_NTPase"/>
</dbReference>
<feature type="domain" description="Sigma-54 factor interaction" evidence="6">
    <location>
        <begin position="140"/>
        <end position="363"/>
    </location>
</feature>
<dbReference type="CDD" id="cd00009">
    <property type="entry name" value="AAA"/>
    <property type="match status" value="1"/>
</dbReference>
<dbReference type="Pfam" id="PF00158">
    <property type="entry name" value="Sigma54_activat"/>
    <property type="match status" value="1"/>
</dbReference>
<dbReference type="InterPro" id="IPR002078">
    <property type="entry name" value="Sigma_54_int"/>
</dbReference>
<dbReference type="PRINTS" id="PR01590">
    <property type="entry name" value="HTHFIS"/>
</dbReference>
<evidence type="ECO:0000259" key="6">
    <source>
        <dbReference type="PROSITE" id="PS50045"/>
    </source>
</evidence>
<dbReference type="Proteomes" id="UP001597264">
    <property type="component" value="Unassembled WGS sequence"/>
</dbReference>
<dbReference type="EMBL" id="JBHTLR010000022">
    <property type="protein sequence ID" value="MFD1217977.1"/>
    <property type="molecule type" value="Genomic_DNA"/>
</dbReference>
<evidence type="ECO:0000256" key="1">
    <source>
        <dbReference type="ARBA" id="ARBA00022741"/>
    </source>
</evidence>
<dbReference type="Gene3D" id="1.10.10.60">
    <property type="entry name" value="Homeodomain-like"/>
    <property type="match status" value="1"/>
</dbReference>
<dbReference type="PANTHER" id="PTHR32071:SF100">
    <property type="entry name" value="RESPONSE REGULATOR PROTEIN PILR"/>
    <property type="match status" value="1"/>
</dbReference>
<reference evidence="9" key="1">
    <citation type="journal article" date="2019" name="Int. J. Syst. Evol. Microbiol.">
        <title>The Global Catalogue of Microorganisms (GCM) 10K type strain sequencing project: providing services to taxonomists for standard genome sequencing and annotation.</title>
        <authorList>
            <consortium name="The Broad Institute Genomics Platform"/>
            <consortium name="The Broad Institute Genome Sequencing Center for Infectious Disease"/>
            <person name="Wu L."/>
            <person name="Ma J."/>
        </authorList>
    </citation>
    <scope>NUCLEOTIDE SEQUENCE [LARGE SCALE GENOMIC DNA]</scope>
    <source>
        <strain evidence="9">CCUG 54356</strain>
    </source>
</reference>
<evidence type="ECO:0000256" key="3">
    <source>
        <dbReference type="ARBA" id="ARBA00023015"/>
    </source>
</evidence>
<dbReference type="Gene3D" id="3.40.50.2300">
    <property type="match status" value="1"/>
</dbReference>
<dbReference type="RefSeq" id="WP_230435584.1">
    <property type="nucleotide sequence ID" value="NZ_CP087715.1"/>
</dbReference>
<dbReference type="PANTHER" id="PTHR32071">
    <property type="entry name" value="TRANSCRIPTIONAL REGULATORY PROTEIN"/>
    <property type="match status" value="1"/>
</dbReference>
<feature type="domain" description="Response regulatory" evidence="7">
    <location>
        <begin position="7"/>
        <end position="123"/>
    </location>
</feature>
<feature type="modified residue" description="4-aspartylphosphate" evidence="5">
    <location>
        <position position="56"/>
    </location>
</feature>
<dbReference type="InterPro" id="IPR009057">
    <property type="entry name" value="Homeodomain-like_sf"/>
</dbReference>
<proteinExistence type="predicted"/>
<dbReference type="InterPro" id="IPR002197">
    <property type="entry name" value="HTH_Fis"/>
</dbReference>
<dbReference type="Gene3D" id="3.40.50.300">
    <property type="entry name" value="P-loop containing nucleotide triphosphate hydrolases"/>
    <property type="match status" value="1"/>
</dbReference>
<dbReference type="InterPro" id="IPR011006">
    <property type="entry name" value="CheY-like_superfamily"/>
</dbReference>
<dbReference type="Pfam" id="PF25601">
    <property type="entry name" value="AAA_lid_14"/>
    <property type="match status" value="1"/>
</dbReference>
<keyword evidence="5" id="KW-0597">Phosphoprotein</keyword>
<evidence type="ECO:0000256" key="5">
    <source>
        <dbReference type="PROSITE-ProRule" id="PRU00169"/>
    </source>
</evidence>
<comment type="caution">
    <text evidence="8">The sequence shown here is derived from an EMBL/GenBank/DDBJ whole genome shotgun (WGS) entry which is preliminary data.</text>
</comment>
<sequence length="465" mass="51915">MAGSQPLALVVDDEPDICELLTMTLSRMDVRTDIAMSVTEAKRRLAEKQYDFCLTDMRLPDGDGLELVKDIQQRPLDRALPVAVITAHGNMDTAVAALKLGAFDFVSKPINLKPLRALVQLALRLGEEKRSPQTEWHALLQGQTLETRKLQEHIEQLSRTDAPIHIRGEHGAGKELAAREIHRFSPRSSAPFVVVNCSAEDPAELEHSLFGNHTEGPESGPLMAANGGTLYLDDITELPEALQAKLLQCIQNKKIYSPSANREHALDLRIISATHKSLVDAATAHRIRSDLYFRLNVIELVVPPLRERQKDIPMLARSVLREVAASSGNPTPRITQDALNTLQNYSFPANLRQLENILQRAFALCDGRTIRPEDLQLDPVSAKLHENSGLMEEADGVRLGGNDMYPGQFSSSTFESLDEFLQDIEKKALEKALEETRWNRTAAAQKLGISFRSLRYRLKKLDMED</sequence>
<dbReference type="InterPro" id="IPR001789">
    <property type="entry name" value="Sig_transdc_resp-reg_receiver"/>
</dbReference>
<dbReference type="PROSITE" id="PS50045">
    <property type="entry name" value="SIGMA54_INTERACT_4"/>
    <property type="match status" value="1"/>
</dbReference>
<keyword evidence="2" id="KW-0067">ATP-binding</keyword>
<accession>A0ABW3UAT5</accession>
<dbReference type="Gene3D" id="1.10.8.60">
    <property type="match status" value="1"/>
</dbReference>
<keyword evidence="3" id="KW-0805">Transcription regulation</keyword>
<keyword evidence="9" id="KW-1185">Reference proteome</keyword>
<dbReference type="SUPFAM" id="SSF52172">
    <property type="entry name" value="CheY-like"/>
    <property type="match status" value="1"/>
</dbReference>
<dbReference type="SUPFAM" id="SSF52540">
    <property type="entry name" value="P-loop containing nucleoside triphosphate hydrolases"/>
    <property type="match status" value="1"/>
</dbReference>
<dbReference type="InterPro" id="IPR058031">
    <property type="entry name" value="AAA_lid_NorR"/>
</dbReference>
<dbReference type="SMART" id="SM00448">
    <property type="entry name" value="REC"/>
    <property type="match status" value="1"/>
</dbReference>
<evidence type="ECO:0000313" key="9">
    <source>
        <dbReference type="Proteomes" id="UP001597264"/>
    </source>
</evidence>
<dbReference type="InterPro" id="IPR003593">
    <property type="entry name" value="AAA+_ATPase"/>
</dbReference>
<keyword evidence="4" id="KW-0804">Transcription</keyword>
<dbReference type="Pfam" id="PF02954">
    <property type="entry name" value="HTH_8"/>
    <property type="match status" value="1"/>
</dbReference>
<evidence type="ECO:0000259" key="7">
    <source>
        <dbReference type="PROSITE" id="PS50110"/>
    </source>
</evidence>
<name>A0ABW3UAT5_9GAMM</name>
<gene>
    <name evidence="8" type="ORF">ACFQ2X_15335</name>
</gene>
<keyword evidence="1" id="KW-0547">Nucleotide-binding</keyword>
<evidence type="ECO:0000313" key="8">
    <source>
        <dbReference type="EMBL" id="MFD1217977.1"/>
    </source>
</evidence>
<dbReference type="PROSITE" id="PS50110">
    <property type="entry name" value="RESPONSE_REGULATORY"/>
    <property type="match status" value="1"/>
</dbReference>
<evidence type="ECO:0000256" key="2">
    <source>
        <dbReference type="ARBA" id="ARBA00022840"/>
    </source>
</evidence>
<evidence type="ECO:0000256" key="4">
    <source>
        <dbReference type="ARBA" id="ARBA00023163"/>
    </source>
</evidence>
<protein>
    <submittedName>
        <fullName evidence="8">Sigma-54-dependent transcriptional regulator</fullName>
    </submittedName>
</protein>
<dbReference type="SUPFAM" id="SSF46689">
    <property type="entry name" value="Homeodomain-like"/>
    <property type="match status" value="1"/>
</dbReference>
<organism evidence="8 9">
    <name type="scientific">Microbulbifer celer</name>
    <dbReference type="NCBI Taxonomy" id="435905"/>
    <lineage>
        <taxon>Bacteria</taxon>
        <taxon>Pseudomonadati</taxon>
        <taxon>Pseudomonadota</taxon>
        <taxon>Gammaproteobacteria</taxon>
        <taxon>Cellvibrionales</taxon>
        <taxon>Microbulbiferaceae</taxon>
        <taxon>Microbulbifer</taxon>
    </lineage>
</organism>
<dbReference type="Pfam" id="PF00072">
    <property type="entry name" value="Response_reg"/>
    <property type="match status" value="1"/>
</dbReference>